<comment type="caution">
    <text evidence="3">The sequence shown here is derived from an EMBL/GenBank/DDBJ whole genome shotgun (WGS) entry which is preliminary data.</text>
</comment>
<dbReference type="PANTHER" id="PTHR33677:SF3">
    <property type="entry name" value="COPPER-SENSING TRANSCRIPTIONAL REPRESSOR RICR"/>
    <property type="match status" value="1"/>
</dbReference>
<feature type="compositionally biased region" description="Basic residues" evidence="2">
    <location>
        <begin position="9"/>
        <end position="19"/>
    </location>
</feature>
<dbReference type="InterPro" id="IPR003735">
    <property type="entry name" value="Metal_Tscrpt_repr"/>
</dbReference>
<dbReference type="Pfam" id="PF02583">
    <property type="entry name" value="Trns_repr_metal"/>
    <property type="match status" value="1"/>
</dbReference>
<dbReference type="Gene3D" id="1.20.58.1000">
    <property type="entry name" value="Metal-sensitive repressor, helix protomer"/>
    <property type="match status" value="1"/>
</dbReference>
<proteinExistence type="inferred from homology"/>
<evidence type="ECO:0000313" key="3">
    <source>
        <dbReference type="EMBL" id="NPC65449.1"/>
    </source>
</evidence>
<dbReference type="InterPro" id="IPR038390">
    <property type="entry name" value="Metal_Tscrpt_repr_sf"/>
</dbReference>
<keyword evidence="4" id="KW-1185">Reference proteome</keyword>
<dbReference type="CDD" id="cd10148">
    <property type="entry name" value="CsoR-like_DUF156"/>
    <property type="match status" value="1"/>
</dbReference>
<dbReference type="PANTHER" id="PTHR33677">
    <property type="entry name" value="TRANSCRIPTIONAL REPRESSOR FRMR-RELATED"/>
    <property type="match status" value="1"/>
</dbReference>
<name>A0ABX2AAX1_9PROT</name>
<evidence type="ECO:0000313" key="4">
    <source>
        <dbReference type="Proteomes" id="UP000623090"/>
    </source>
</evidence>
<dbReference type="Proteomes" id="UP000623090">
    <property type="component" value="Unassembled WGS sequence"/>
</dbReference>
<evidence type="ECO:0000256" key="1">
    <source>
        <dbReference type="ARBA" id="ARBA00005260"/>
    </source>
</evidence>
<protein>
    <submittedName>
        <fullName evidence="3">Metal-sensitive transcriptional regulator</fullName>
    </submittedName>
</protein>
<comment type="similarity">
    <text evidence="1">Belongs to the FrmR/RcnR family.</text>
</comment>
<feature type="region of interest" description="Disordered" evidence="2">
    <location>
        <begin position="1"/>
        <end position="35"/>
    </location>
</feature>
<reference evidence="3 4" key="1">
    <citation type="journal article" date="2020" name="Microorganisms">
        <title>Description of Komagataeibacter melaceti sp. nov. and Komagataeibacter melomenusus sp. nov. Isolated from Apple Cider Vinegar.</title>
        <authorList>
            <person name="Maric L."/>
            <person name="Cleenwerck I."/>
            <person name="Accetto T."/>
            <person name="Vandamme P."/>
            <person name="Trcek J."/>
        </authorList>
    </citation>
    <scope>NUCLEOTIDE SEQUENCE [LARGE SCALE GENOMIC DNA]</scope>
    <source>
        <strain evidence="3 4">AV436</strain>
    </source>
</reference>
<accession>A0ABX2AAX1</accession>
<sequence>MSQHDSRDGRRRVVTRHKQQGTDPASCTQCAPPDDRIVEQPHKKALTNRVRRIEGQVGGVLNMIENDRYCVDILTQISAVKSALDGVAIQILSSHAKGCVRKAVQEDGGEETMEELLGIIRKLIR</sequence>
<organism evidence="3 4">
    <name type="scientific">Komagataeibacter melomenusus</name>
    <dbReference type="NCBI Taxonomy" id="2766578"/>
    <lineage>
        <taxon>Bacteria</taxon>
        <taxon>Pseudomonadati</taxon>
        <taxon>Pseudomonadota</taxon>
        <taxon>Alphaproteobacteria</taxon>
        <taxon>Acetobacterales</taxon>
        <taxon>Acetobacteraceae</taxon>
        <taxon>Komagataeibacter</taxon>
    </lineage>
</organism>
<dbReference type="EMBL" id="JABJWC010000005">
    <property type="protein sequence ID" value="NPC65449.1"/>
    <property type="molecule type" value="Genomic_DNA"/>
</dbReference>
<gene>
    <name evidence="3" type="ORF">HNW77_03290</name>
</gene>
<evidence type="ECO:0000256" key="2">
    <source>
        <dbReference type="SAM" id="MobiDB-lite"/>
    </source>
</evidence>